<dbReference type="OrthoDB" id="7783360at2"/>
<comment type="caution">
    <text evidence="1">The sequence shown here is derived from an EMBL/GenBank/DDBJ whole genome shotgun (WGS) entry which is preliminary data.</text>
</comment>
<evidence type="ECO:0000313" key="2">
    <source>
        <dbReference type="Proteomes" id="UP000325255"/>
    </source>
</evidence>
<proteinExistence type="predicted"/>
<gene>
    <name evidence="1" type="ORF">F1189_28055</name>
</gene>
<dbReference type="Proteomes" id="UP000325255">
    <property type="component" value="Unassembled WGS sequence"/>
</dbReference>
<organism evidence="1 2">
    <name type="scientific">Rhodovastum atsumiense</name>
    <dbReference type="NCBI Taxonomy" id="504468"/>
    <lineage>
        <taxon>Bacteria</taxon>
        <taxon>Pseudomonadati</taxon>
        <taxon>Pseudomonadota</taxon>
        <taxon>Alphaproteobacteria</taxon>
        <taxon>Acetobacterales</taxon>
        <taxon>Acetobacteraceae</taxon>
        <taxon>Rhodovastum</taxon>
    </lineage>
</organism>
<evidence type="ECO:0000313" key="1">
    <source>
        <dbReference type="EMBL" id="KAA5608668.1"/>
    </source>
</evidence>
<accession>A0A5M6IM84</accession>
<dbReference type="EMBL" id="VWPK01000073">
    <property type="protein sequence ID" value="KAA5608668.1"/>
    <property type="molecule type" value="Genomic_DNA"/>
</dbReference>
<reference evidence="1 2" key="1">
    <citation type="submission" date="2019-09" db="EMBL/GenBank/DDBJ databases">
        <title>Genome sequence of Rhodovastum atsumiense, a diverse member of the Acetobacteraceae family of non-sulfur purple photosynthetic bacteria.</title>
        <authorList>
            <person name="Meyer T."/>
            <person name="Kyndt J."/>
        </authorList>
    </citation>
    <scope>NUCLEOTIDE SEQUENCE [LARGE SCALE GENOMIC DNA]</scope>
    <source>
        <strain evidence="1 2">DSM 21279</strain>
    </source>
</reference>
<dbReference type="AlphaFoldDB" id="A0A5M6IM84"/>
<sequence length="534" mass="59795">MNLSGIADYDPGFPFRNLMWGARPWLTTNLECCGPWDTEQIAHFELDANGYPLEAPIRVPASSEWQVPFTVLPNVRRPGRYVLLHEGTGSFAGVMNTTVLSAQPGRVLLDMKHNPTLLEGIVITRSKRGDHVRNIRIVAIEDEKADLAANPFLPEFLDFCRSFHCLRFMDWAVTNGSLEEEWGRRKRPDFYTMVGISGDPDGTWGPPPSAFDYRFSGGVAIEVMLELANMLGVAPWLCIPHRASDEYIAEYARLTRAKLDPRLPIYLEYSNELWNWGFIQSHWMLRSTLAGDMVKAKGVQPWEDEGTRAGTAHPERIGALFRRAFAIWEREWTGRDRARLVRACTVQHAYIDAARRTAEWCARNGGADVLAPGGYFGPGEVEYAAWAAKGAKLSADDVIADMRRVLKRDTMPWTRAQAGIAQVYGLGYAVYEGGQHLQPANQEELPYNPALAAAQVNPGMYDLYVEDLRLHQEIGCRLFCAYSSVSQQGTRYGSWGAKASYLQPLAQAPKMRALLECNTQRVATSRPGGRAAYE</sequence>
<protein>
    <recommendedName>
        <fullName evidence="3">Cellulose-binding protein</fullName>
    </recommendedName>
</protein>
<name>A0A5M6IM84_9PROT</name>
<evidence type="ECO:0008006" key="3">
    <source>
        <dbReference type="Google" id="ProtNLM"/>
    </source>
</evidence>
<keyword evidence="2" id="KW-1185">Reference proteome</keyword>